<dbReference type="PANTHER" id="PTHR33753">
    <property type="entry name" value="1,4-BETA-D-GLUCAN CELLOBIOHYDROLASE B"/>
    <property type="match status" value="1"/>
</dbReference>
<dbReference type="EMBL" id="JASNQZ010000002">
    <property type="protein sequence ID" value="KAL0959946.1"/>
    <property type="molecule type" value="Genomic_DNA"/>
</dbReference>
<evidence type="ECO:0000313" key="10">
    <source>
        <dbReference type="EMBL" id="KAL0959946.1"/>
    </source>
</evidence>
<keyword evidence="5 9" id="KW-0136">Cellulose degradation</keyword>
<evidence type="ECO:0000256" key="8">
    <source>
        <dbReference type="ARBA" id="ARBA00023326"/>
    </source>
</evidence>
<comment type="similarity">
    <text evidence="2 9">Belongs to the glycosyl hydrolase 7 (cellulase C) family.</text>
</comment>
<dbReference type="EC" id="3.2.1.-" evidence="9"/>
<dbReference type="Pfam" id="PF00840">
    <property type="entry name" value="Glyco_hydro_7"/>
    <property type="match status" value="1"/>
</dbReference>
<dbReference type="Gene3D" id="2.70.100.10">
    <property type="entry name" value="Glycoside hydrolase, family 7, domain"/>
    <property type="match status" value="1"/>
</dbReference>
<keyword evidence="7 9" id="KW-0326">Glycosidase</keyword>
<evidence type="ECO:0000256" key="1">
    <source>
        <dbReference type="ARBA" id="ARBA00001641"/>
    </source>
</evidence>
<evidence type="ECO:0000256" key="3">
    <source>
        <dbReference type="ARBA" id="ARBA00022729"/>
    </source>
</evidence>
<evidence type="ECO:0000256" key="4">
    <source>
        <dbReference type="ARBA" id="ARBA00022801"/>
    </source>
</evidence>
<dbReference type="InterPro" id="IPR001722">
    <property type="entry name" value="Glyco_hydro_7"/>
</dbReference>
<dbReference type="PANTHER" id="PTHR33753:SF2">
    <property type="entry name" value="GLYCOSIDE HYDROLASE FAMILY 7 PROTEIN"/>
    <property type="match status" value="1"/>
</dbReference>
<dbReference type="PRINTS" id="PR00734">
    <property type="entry name" value="GLHYDRLASE7"/>
</dbReference>
<evidence type="ECO:0000256" key="7">
    <source>
        <dbReference type="ARBA" id="ARBA00023295"/>
    </source>
</evidence>
<sequence length="482" mass="51390">MQSSVGCIEVLHQPGLATSILKPHPPSEMFRAATLIAFTLLAVVGAQQVGTNTAETHPSLSVQECTAPGSCTTQQRSIVLDANWRWLHTTTGYDNCYTGNTWDTSLCPDGATCAQNCALDGADYSGTYGITTSGNALTLKFITESQQKNIGSRVYLLESESSYQIFNLKNKEFTFDIDMSNLPCGLNGALYFSQMPKDGGMAQFSTNKAGAKYGTGYCDSQCPHDIKFINGEANSDGWEPSPNDSNAGKGTYGSCCAEMDIWEANSMAAAYTPHPCTASQRCEGTECGDGDNRYGGICDKDGCDFNSFRMGDQTFLGPGMTVDTKSKFTVVTQFVTSDNTTSGTLSEIRRLYVQNGQVIQNSKVNIPGIDASVDSITDDFCSTQKTVFGDTNSFQAKGGLAAMGDAFEAGMVLVMSVWDDHEANMLWLDSNYPLDKDASEPGVARGTCSTDSGKPTDVESSAASASVVFSNIKTGPIGSTFA</sequence>
<dbReference type="CDD" id="cd07999">
    <property type="entry name" value="GH7_CBH_EG"/>
    <property type="match status" value="1"/>
</dbReference>
<dbReference type="Proteomes" id="UP001556367">
    <property type="component" value="Unassembled WGS sequence"/>
</dbReference>
<keyword evidence="8 9" id="KW-0624">Polysaccharide degradation</keyword>
<dbReference type="SUPFAM" id="SSF49899">
    <property type="entry name" value="Concanavalin A-like lectins/glucanases"/>
    <property type="match status" value="1"/>
</dbReference>
<proteinExistence type="inferred from homology"/>
<keyword evidence="11" id="KW-1185">Reference proteome</keyword>
<evidence type="ECO:0000256" key="9">
    <source>
        <dbReference type="RuleBase" id="RU361164"/>
    </source>
</evidence>
<keyword evidence="6" id="KW-0119">Carbohydrate metabolism</keyword>
<comment type="catalytic activity">
    <reaction evidence="1">
        <text>Hydrolysis of (1-&gt;4)-beta-D-glucosidic linkages in cellulose and cellotetraose, releasing cellobiose from the non-reducing ends of the chains.</text>
        <dbReference type="EC" id="3.2.1.91"/>
    </reaction>
</comment>
<reference evidence="11" key="1">
    <citation type="submission" date="2024-06" db="EMBL/GenBank/DDBJ databases">
        <title>Multi-omics analyses provide insights into the biosynthesis of the anticancer antibiotic pleurotin in Hohenbuehelia grisea.</title>
        <authorList>
            <person name="Weaver J.A."/>
            <person name="Alberti F."/>
        </authorList>
    </citation>
    <scope>NUCLEOTIDE SEQUENCE [LARGE SCALE GENOMIC DNA]</scope>
    <source>
        <strain evidence="11">T-177</strain>
    </source>
</reference>
<dbReference type="InterPro" id="IPR013320">
    <property type="entry name" value="ConA-like_dom_sf"/>
</dbReference>
<comment type="caution">
    <text evidence="10">The sequence shown here is derived from an EMBL/GenBank/DDBJ whole genome shotgun (WGS) entry which is preliminary data.</text>
</comment>
<evidence type="ECO:0000256" key="6">
    <source>
        <dbReference type="ARBA" id="ARBA00023277"/>
    </source>
</evidence>
<evidence type="ECO:0000313" key="11">
    <source>
        <dbReference type="Proteomes" id="UP001556367"/>
    </source>
</evidence>
<keyword evidence="4 9" id="KW-0378">Hydrolase</keyword>
<gene>
    <name evidence="10" type="ORF">HGRIS_011610</name>
</gene>
<dbReference type="InterPro" id="IPR037019">
    <property type="entry name" value="Glyco_hydro_7_sf"/>
</dbReference>
<name>A0ABR3JWP4_9AGAR</name>
<protein>
    <recommendedName>
        <fullName evidence="9">Glucanase</fullName>
        <ecNumber evidence="9">3.2.1.-</ecNumber>
    </recommendedName>
</protein>
<keyword evidence="3" id="KW-0732">Signal</keyword>
<organism evidence="10 11">
    <name type="scientific">Hohenbuehelia grisea</name>
    <dbReference type="NCBI Taxonomy" id="104357"/>
    <lineage>
        <taxon>Eukaryota</taxon>
        <taxon>Fungi</taxon>
        <taxon>Dikarya</taxon>
        <taxon>Basidiomycota</taxon>
        <taxon>Agaricomycotina</taxon>
        <taxon>Agaricomycetes</taxon>
        <taxon>Agaricomycetidae</taxon>
        <taxon>Agaricales</taxon>
        <taxon>Pleurotineae</taxon>
        <taxon>Pleurotaceae</taxon>
        <taxon>Hohenbuehelia</taxon>
    </lineage>
</organism>
<evidence type="ECO:0000256" key="5">
    <source>
        <dbReference type="ARBA" id="ARBA00023001"/>
    </source>
</evidence>
<accession>A0ABR3JWP4</accession>
<evidence type="ECO:0000256" key="2">
    <source>
        <dbReference type="ARBA" id="ARBA00006044"/>
    </source>
</evidence>